<dbReference type="AlphaFoldDB" id="A0A3M6UPA8"/>
<feature type="non-terminal residue" evidence="1">
    <location>
        <position position="1"/>
    </location>
</feature>
<comment type="caution">
    <text evidence="1">The sequence shown here is derived from an EMBL/GenBank/DDBJ whole genome shotgun (WGS) entry which is preliminary data.</text>
</comment>
<protein>
    <submittedName>
        <fullName evidence="1">Uncharacterized protein</fullName>
    </submittedName>
</protein>
<gene>
    <name evidence="1" type="ORF">pdam_00025837</name>
</gene>
<dbReference type="EMBL" id="RCHS01001035">
    <property type="protein sequence ID" value="RMX55527.1"/>
    <property type="molecule type" value="Genomic_DNA"/>
</dbReference>
<evidence type="ECO:0000313" key="2">
    <source>
        <dbReference type="Proteomes" id="UP000275408"/>
    </source>
</evidence>
<dbReference type="Proteomes" id="UP000275408">
    <property type="component" value="Unassembled WGS sequence"/>
</dbReference>
<reference evidence="1 2" key="1">
    <citation type="journal article" date="2018" name="Sci. Rep.">
        <title>Comparative analysis of the Pocillopora damicornis genome highlights role of immune system in coral evolution.</title>
        <authorList>
            <person name="Cunning R."/>
            <person name="Bay R.A."/>
            <person name="Gillette P."/>
            <person name="Baker A.C."/>
            <person name="Traylor-Knowles N."/>
        </authorList>
    </citation>
    <scope>NUCLEOTIDE SEQUENCE [LARGE SCALE GENOMIC DNA]</scope>
    <source>
        <strain evidence="1">RSMAS</strain>
        <tissue evidence="1">Whole animal</tissue>
    </source>
</reference>
<name>A0A3M6UPA8_POCDA</name>
<evidence type="ECO:0000313" key="1">
    <source>
        <dbReference type="EMBL" id="RMX55527.1"/>
    </source>
</evidence>
<keyword evidence="2" id="KW-1185">Reference proteome</keyword>
<proteinExistence type="predicted"/>
<accession>A0A3M6UPA8</accession>
<dbReference type="OrthoDB" id="5988270at2759"/>
<organism evidence="1 2">
    <name type="scientific">Pocillopora damicornis</name>
    <name type="common">Cauliflower coral</name>
    <name type="synonym">Millepora damicornis</name>
    <dbReference type="NCBI Taxonomy" id="46731"/>
    <lineage>
        <taxon>Eukaryota</taxon>
        <taxon>Metazoa</taxon>
        <taxon>Cnidaria</taxon>
        <taxon>Anthozoa</taxon>
        <taxon>Hexacorallia</taxon>
        <taxon>Scleractinia</taxon>
        <taxon>Astrocoeniina</taxon>
        <taxon>Pocilloporidae</taxon>
        <taxon>Pocillopora</taxon>
    </lineage>
</organism>
<sequence length="161" mass="18266">AGNLKWPTDYRVIQIQSVLVEQAASYDTATDIILKGSEIVAEALRPSEKFARSKKQLFGRWCHSQRESKRCIHSDVRTFVDEQKAQTLEKGARLADELWLRHKVNFLEKPHQLQSSASFGTTMVCKTREVGRMTEDIQSRILLTITGIVSAPHGQDRTSLI</sequence>
<feature type="non-terminal residue" evidence="1">
    <location>
        <position position="161"/>
    </location>
</feature>